<name>A0A4R8WC91_9MICO</name>
<dbReference type="InterPro" id="IPR011055">
    <property type="entry name" value="Dup_hybrid_motif"/>
</dbReference>
<proteinExistence type="predicted"/>
<dbReference type="Gene3D" id="2.70.70.10">
    <property type="entry name" value="Glucose Permease (Domain IIA)"/>
    <property type="match status" value="1"/>
</dbReference>
<evidence type="ECO:0000313" key="2">
    <source>
        <dbReference type="EMBL" id="TFC06866.1"/>
    </source>
</evidence>
<feature type="domain" description="M23ase beta-sheet core" evidence="1">
    <location>
        <begin position="6"/>
        <end position="48"/>
    </location>
</feature>
<dbReference type="InterPro" id="IPR016047">
    <property type="entry name" value="M23ase_b-sheet_dom"/>
</dbReference>
<dbReference type="RefSeq" id="WP_134507218.1">
    <property type="nucleotide sequence ID" value="NZ_SOFM01000009.1"/>
</dbReference>
<dbReference type="SUPFAM" id="SSF51261">
    <property type="entry name" value="Duplicated hybrid motif"/>
    <property type="match status" value="1"/>
</dbReference>
<dbReference type="AlphaFoldDB" id="A0A4R8WC91"/>
<dbReference type="EMBL" id="SOFM01000009">
    <property type="protein sequence ID" value="TFC06866.1"/>
    <property type="molecule type" value="Genomic_DNA"/>
</dbReference>
<dbReference type="GO" id="GO:0004222">
    <property type="term" value="F:metalloendopeptidase activity"/>
    <property type="evidence" value="ECO:0007669"/>
    <property type="project" value="TreeGrafter"/>
</dbReference>
<organism evidence="2 3">
    <name type="scientific">Cryobacterium mannosilyticum</name>
    <dbReference type="NCBI Taxonomy" id="1259190"/>
    <lineage>
        <taxon>Bacteria</taxon>
        <taxon>Bacillati</taxon>
        <taxon>Actinomycetota</taxon>
        <taxon>Actinomycetes</taxon>
        <taxon>Micrococcales</taxon>
        <taxon>Microbacteriaceae</taxon>
        <taxon>Cryobacterium</taxon>
    </lineage>
</organism>
<reference evidence="2 3" key="1">
    <citation type="submission" date="2019-03" db="EMBL/GenBank/DDBJ databases">
        <title>Genomics of glacier-inhabiting Cryobacterium strains.</title>
        <authorList>
            <person name="Liu Q."/>
            <person name="Xin Y.-H."/>
        </authorList>
    </citation>
    <scope>NUCLEOTIDE SEQUENCE [LARGE SCALE GENOMIC DNA]</scope>
    <source>
        <strain evidence="2 3">RHLT2-21</strain>
    </source>
</reference>
<dbReference type="Proteomes" id="UP000297643">
    <property type="component" value="Unassembled WGS sequence"/>
</dbReference>
<dbReference type="PANTHER" id="PTHR21666:SF270">
    <property type="entry name" value="MUREIN HYDROLASE ACTIVATOR ENVC"/>
    <property type="match status" value="1"/>
</dbReference>
<sequence>MRKGSLALTVGQPVLVGQLVGNVGSTGQSTGPHLHFEIRLDGTTPTDPFAWLTEKVRPNGAN</sequence>
<comment type="caution">
    <text evidence="2">The sequence shown here is derived from an EMBL/GenBank/DDBJ whole genome shotgun (WGS) entry which is preliminary data.</text>
</comment>
<dbReference type="InterPro" id="IPR050570">
    <property type="entry name" value="Cell_wall_metabolism_enzyme"/>
</dbReference>
<dbReference type="CDD" id="cd12797">
    <property type="entry name" value="M23_peptidase"/>
    <property type="match status" value="1"/>
</dbReference>
<accession>A0A4R8WC91</accession>
<keyword evidence="3" id="KW-1185">Reference proteome</keyword>
<dbReference type="Pfam" id="PF01551">
    <property type="entry name" value="Peptidase_M23"/>
    <property type="match status" value="1"/>
</dbReference>
<dbReference type="PANTHER" id="PTHR21666">
    <property type="entry name" value="PEPTIDASE-RELATED"/>
    <property type="match status" value="1"/>
</dbReference>
<gene>
    <name evidence="2" type="ORF">E3O32_03695</name>
</gene>
<evidence type="ECO:0000259" key="1">
    <source>
        <dbReference type="Pfam" id="PF01551"/>
    </source>
</evidence>
<protein>
    <submittedName>
        <fullName evidence="2">M23 family metallopeptidase</fullName>
    </submittedName>
</protein>
<evidence type="ECO:0000313" key="3">
    <source>
        <dbReference type="Proteomes" id="UP000297643"/>
    </source>
</evidence>